<dbReference type="InParanoid" id="A0A482WV00"/>
<gene>
    <name evidence="2" type="ORF">LSTR_LSTR011083</name>
</gene>
<accession>A0A482WV00</accession>
<name>A0A482WV00_LAOST</name>
<reference evidence="2 3" key="1">
    <citation type="journal article" date="2017" name="Gigascience">
        <title>Genome sequence of the small brown planthopper, Laodelphax striatellus.</title>
        <authorList>
            <person name="Zhu J."/>
            <person name="Jiang F."/>
            <person name="Wang X."/>
            <person name="Yang P."/>
            <person name="Bao Y."/>
            <person name="Zhao W."/>
            <person name="Wang W."/>
            <person name="Lu H."/>
            <person name="Wang Q."/>
            <person name="Cui N."/>
            <person name="Li J."/>
            <person name="Chen X."/>
            <person name="Luo L."/>
            <person name="Yu J."/>
            <person name="Kang L."/>
            <person name="Cui F."/>
        </authorList>
    </citation>
    <scope>NUCLEOTIDE SEQUENCE [LARGE SCALE GENOMIC DNA]</scope>
    <source>
        <strain evidence="2">Lst14</strain>
    </source>
</reference>
<proteinExistence type="predicted"/>
<comment type="caution">
    <text evidence="2">The sequence shown here is derived from an EMBL/GenBank/DDBJ whole genome shotgun (WGS) entry which is preliminary data.</text>
</comment>
<dbReference type="AlphaFoldDB" id="A0A482WV00"/>
<dbReference type="EMBL" id="QKKF02024683">
    <property type="protein sequence ID" value="RZF37334.1"/>
    <property type="molecule type" value="Genomic_DNA"/>
</dbReference>
<evidence type="ECO:0000256" key="1">
    <source>
        <dbReference type="SAM" id="SignalP"/>
    </source>
</evidence>
<keyword evidence="1" id="KW-0732">Signal</keyword>
<feature type="non-terminal residue" evidence="2">
    <location>
        <position position="51"/>
    </location>
</feature>
<keyword evidence="3" id="KW-1185">Reference proteome</keyword>
<evidence type="ECO:0000313" key="2">
    <source>
        <dbReference type="EMBL" id="RZF37334.1"/>
    </source>
</evidence>
<organism evidence="2 3">
    <name type="scientific">Laodelphax striatellus</name>
    <name type="common">Small brown planthopper</name>
    <name type="synonym">Delphax striatella</name>
    <dbReference type="NCBI Taxonomy" id="195883"/>
    <lineage>
        <taxon>Eukaryota</taxon>
        <taxon>Metazoa</taxon>
        <taxon>Ecdysozoa</taxon>
        <taxon>Arthropoda</taxon>
        <taxon>Hexapoda</taxon>
        <taxon>Insecta</taxon>
        <taxon>Pterygota</taxon>
        <taxon>Neoptera</taxon>
        <taxon>Paraneoptera</taxon>
        <taxon>Hemiptera</taxon>
        <taxon>Auchenorrhyncha</taxon>
        <taxon>Fulgoroidea</taxon>
        <taxon>Delphacidae</taxon>
        <taxon>Criomorphinae</taxon>
        <taxon>Laodelphax</taxon>
    </lineage>
</organism>
<protein>
    <submittedName>
        <fullName evidence="2">Uncharacterized protein</fullName>
    </submittedName>
</protein>
<dbReference type="Proteomes" id="UP000291343">
    <property type="component" value="Unassembled WGS sequence"/>
</dbReference>
<feature type="chain" id="PRO_5019739783" evidence="1">
    <location>
        <begin position="23"/>
        <end position="51"/>
    </location>
</feature>
<evidence type="ECO:0000313" key="3">
    <source>
        <dbReference type="Proteomes" id="UP000291343"/>
    </source>
</evidence>
<feature type="signal peptide" evidence="1">
    <location>
        <begin position="1"/>
        <end position="22"/>
    </location>
</feature>
<sequence>MLFLRAGLLVCVLGELGVLTSGQDVHEYSNHWSSFYEKPCCVGQRHLRHHK</sequence>